<dbReference type="EMBL" id="VCEI01000030">
    <property type="protein sequence ID" value="TLU89479.1"/>
    <property type="molecule type" value="Genomic_DNA"/>
</dbReference>
<dbReference type="Gene3D" id="2.60.40.10">
    <property type="entry name" value="Immunoglobulins"/>
    <property type="match status" value="2"/>
</dbReference>
<evidence type="ECO:0000256" key="1">
    <source>
        <dbReference type="ARBA" id="ARBA00004115"/>
    </source>
</evidence>
<feature type="domain" description="Malectin" evidence="10">
    <location>
        <begin position="1022"/>
        <end position="1154"/>
    </location>
</feature>
<evidence type="ECO:0000256" key="3">
    <source>
        <dbReference type="ARBA" id="ARBA00022692"/>
    </source>
</evidence>
<evidence type="ECO:0000256" key="5">
    <source>
        <dbReference type="ARBA" id="ARBA00022824"/>
    </source>
</evidence>
<protein>
    <submittedName>
        <fullName evidence="12">T9SS type A sorting domain-containing protein</fullName>
    </submittedName>
</protein>
<dbReference type="InterPro" id="IPR013320">
    <property type="entry name" value="ConA-like_dom_sf"/>
</dbReference>
<dbReference type="PANTHER" id="PTHR13460:SF0">
    <property type="entry name" value="MALECTIN"/>
    <property type="match status" value="1"/>
</dbReference>
<keyword evidence="8" id="KW-0325">Glycoprotein</keyword>
<reference evidence="12 13" key="1">
    <citation type="submission" date="2019-05" db="EMBL/GenBank/DDBJ databases">
        <authorList>
            <person name="Qu J.-H."/>
        </authorList>
    </citation>
    <scope>NUCLEOTIDE SEQUENCE [LARGE SCALE GENOMIC DNA]</scope>
    <source>
        <strain evidence="12 13">Z12</strain>
    </source>
</reference>
<evidence type="ECO:0000313" key="13">
    <source>
        <dbReference type="Proteomes" id="UP000309788"/>
    </source>
</evidence>
<keyword evidence="7" id="KW-0472">Membrane</keyword>
<dbReference type="PANTHER" id="PTHR13460">
    <property type="match status" value="1"/>
</dbReference>
<dbReference type="InterPro" id="IPR026444">
    <property type="entry name" value="Secre_tail"/>
</dbReference>
<evidence type="ECO:0000256" key="2">
    <source>
        <dbReference type="ARBA" id="ARBA00009141"/>
    </source>
</evidence>
<evidence type="ECO:0000259" key="11">
    <source>
        <dbReference type="Pfam" id="PF18962"/>
    </source>
</evidence>
<keyword evidence="5" id="KW-0256">Endoplasmic reticulum</keyword>
<comment type="similarity">
    <text evidence="2">Belongs to the malectin family.</text>
</comment>
<name>A0A5R9K6S0_9BACT</name>
<keyword evidence="13" id="KW-1185">Reference proteome</keyword>
<evidence type="ECO:0000256" key="6">
    <source>
        <dbReference type="ARBA" id="ARBA00022989"/>
    </source>
</evidence>
<keyword evidence="9" id="KW-0119">Carbohydrate metabolism</keyword>
<dbReference type="GO" id="GO:0030246">
    <property type="term" value="F:carbohydrate binding"/>
    <property type="evidence" value="ECO:0007669"/>
    <property type="project" value="InterPro"/>
</dbReference>
<evidence type="ECO:0000256" key="4">
    <source>
        <dbReference type="ARBA" id="ARBA00022729"/>
    </source>
</evidence>
<sequence>MTKCMYIKPFYLLARRGKMHLMTILSFVLFSAVQSKSATENNKLLADGCSPVSTLACTAVGVNLPFSLSFNSAVSGTIADKNGQGTGFTTVNAYSGNRLAVDGTPSNASVPGYEPSKITLASGRLQIVAGKGIDYLTNNNQLNVLGAKISPTSKIQLQVKLVNPYNGTQSQQAGLWYGLNDKTFIKLGITGNKVELRKETNDVSSTVSGTANPDQRRTETISGLNSQTVTLRMVVDTQAETVEGFYSTDGINFASTGTQYASSSLSISGMNLTSGDLYAGIFATYRNGSSAITYTFDDFAAVSLAAAAQTASINFRPQGTAAPSGYKADNGLPFDAGRGYGWFSAVSGQPADYTTNTRLRTGTVTASQLSLLIMNGTANNTDPGYWEYVIANGTYRVTVSVGDNNYYDSNHQINIEGLPAITDFTPSSSNKFRVSTAVVQVSDGRLTIDAKGALNSKINYVTIVPATTVTDATNPTASARLTGTLRSAGVYDKEAKIFLTAADAGGSGLKTFQYSINGGAYTNYAAPFTVNTPGNYSLTVRATDGNNNQTISKAYTFSIYSPPAPSGNGYMVLKNLDNFPANDQLTFSLIQTPWRRTSPDTTAYNANHDKVKLRINSKGTGQLSISSLNLSNTSAWKIAAVNTSTSPSYPVNISSGNYVDVTVQFIAKDASTRVKVFHDTLTINSNDKDAPVKKVVLHGLYQKAGEGKNEPYAQEIINAFGFTSKTGYGANDGSIKGTSVVPSSHEVPASYFVRADQSKPVTVYQMAAYHGCCASVESFKYHAKGSGTLTTLFTHSELDGQSLSPRLRNSATKLAQASFTPSGSFGIKIGSTSWSDRAKNTGNLIGIRFLKVIDRNGNVVPNAYFVNVDYINNSATNYDYQDLIYYIENVKPESGTVNYSDLASSTSAVNFNPTLTGASASVNVTLKNTGTTYSNGSTDPVVNIKSVRISGPNASEFTVGAPGTTTLSAQGTTPVSVKFSPSSVGIKNAELLINYNNANTPLRIPLYGIANNSTSTVSVVKRIKGGSDSNVTIGGNVYENDINYRTGSVRLDKQVTLSDVKGTDIDVLYQTYLSAATDLASTGYNIPLANGNYMVRMHFVENYWSEQGARVFSATMENQKIISDFDIFKEVGYRAALVKDFNTTVSDGVLNIQYAPNVNRLALAGIEIFKVNNNNQRTGAEEAEISLEPEITQREINVFPNPNFGSNINIDAKNFGANEEVTFSVINVSGRILQSKTVASDNTGNANVSLQLGNDAEKGIYIISVSSESGIMRSKLIVE</sequence>
<dbReference type="InterPro" id="IPR021720">
    <property type="entry name" value="Malectin_dom"/>
</dbReference>
<gene>
    <name evidence="12" type="ORF">FEM55_22330</name>
</gene>
<evidence type="ECO:0000256" key="8">
    <source>
        <dbReference type="ARBA" id="ARBA00023180"/>
    </source>
</evidence>
<proteinExistence type="inferred from homology"/>
<dbReference type="AlphaFoldDB" id="A0A5R9K6S0"/>
<dbReference type="GO" id="GO:0005975">
    <property type="term" value="P:carbohydrate metabolic process"/>
    <property type="evidence" value="ECO:0007669"/>
    <property type="project" value="UniProtKB-ARBA"/>
</dbReference>
<dbReference type="Pfam" id="PF18962">
    <property type="entry name" value="Por_Secre_tail"/>
    <property type="match status" value="1"/>
</dbReference>
<dbReference type="SUPFAM" id="SSF49899">
    <property type="entry name" value="Concanavalin A-like lectins/glucanases"/>
    <property type="match status" value="1"/>
</dbReference>
<comment type="subcellular location">
    <subcellularLocation>
        <location evidence="1">Endoplasmic reticulum membrane</location>
        <topology evidence="1">Single-pass type I membrane protein</topology>
    </subcellularLocation>
</comment>
<dbReference type="Gene3D" id="2.60.120.430">
    <property type="entry name" value="Galactose-binding lectin"/>
    <property type="match status" value="2"/>
</dbReference>
<comment type="caution">
    <text evidence="12">The sequence shown here is derived from an EMBL/GenBank/DDBJ whole genome shotgun (WGS) entry which is preliminary data.</text>
</comment>
<dbReference type="Pfam" id="PF11721">
    <property type="entry name" value="Malectin"/>
    <property type="match status" value="1"/>
</dbReference>
<dbReference type="InterPro" id="IPR058094">
    <property type="entry name" value="Ig-like_OmpL47-like"/>
</dbReference>
<dbReference type="InterPro" id="IPR013783">
    <property type="entry name" value="Ig-like_fold"/>
</dbReference>
<organism evidence="12 13">
    <name type="scientific">Dyadobacter sediminis</name>
    <dbReference type="NCBI Taxonomy" id="1493691"/>
    <lineage>
        <taxon>Bacteria</taxon>
        <taxon>Pseudomonadati</taxon>
        <taxon>Bacteroidota</taxon>
        <taxon>Cytophagia</taxon>
        <taxon>Cytophagales</taxon>
        <taxon>Spirosomataceae</taxon>
        <taxon>Dyadobacter</taxon>
    </lineage>
</organism>
<feature type="domain" description="Secretion system C-terminal sorting" evidence="11">
    <location>
        <begin position="1198"/>
        <end position="1278"/>
    </location>
</feature>
<accession>A0A5R9K6S0</accession>
<evidence type="ECO:0000256" key="7">
    <source>
        <dbReference type="ARBA" id="ARBA00023136"/>
    </source>
</evidence>
<dbReference type="Gene3D" id="2.60.120.200">
    <property type="match status" value="1"/>
</dbReference>
<dbReference type="Proteomes" id="UP000309788">
    <property type="component" value="Unassembled WGS sequence"/>
</dbReference>
<evidence type="ECO:0000256" key="9">
    <source>
        <dbReference type="ARBA" id="ARBA00023277"/>
    </source>
</evidence>
<evidence type="ECO:0000259" key="10">
    <source>
        <dbReference type="Pfam" id="PF11721"/>
    </source>
</evidence>
<dbReference type="NCBIfam" id="TIGR04183">
    <property type="entry name" value="Por_Secre_tail"/>
    <property type="match status" value="1"/>
</dbReference>
<dbReference type="InterPro" id="IPR008979">
    <property type="entry name" value="Galactose-bd-like_sf"/>
</dbReference>
<keyword evidence="3" id="KW-0812">Transmembrane</keyword>
<dbReference type="NCBIfam" id="NF047446">
    <property type="entry name" value="barrel_OmpL47"/>
    <property type="match status" value="1"/>
</dbReference>
<dbReference type="OrthoDB" id="614750at2"/>
<evidence type="ECO:0000313" key="12">
    <source>
        <dbReference type="EMBL" id="TLU89479.1"/>
    </source>
</evidence>
<dbReference type="GO" id="GO:0004553">
    <property type="term" value="F:hydrolase activity, hydrolyzing O-glycosyl compounds"/>
    <property type="evidence" value="ECO:0007669"/>
    <property type="project" value="UniProtKB-ARBA"/>
</dbReference>
<dbReference type="SUPFAM" id="SSF49785">
    <property type="entry name" value="Galactose-binding domain-like"/>
    <property type="match status" value="2"/>
</dbReference>
<dbReference type="InterPro" id="IPR039155">
    <property type="entry name" value="MLEC"/>
</dbReference>
<keyword evidence="6" id="KW-1133">Transmembrane helix</keyword>
<dbReference type="GO" id="GO:0016020">
    <property type="term" value="C:membrane"/>
    <property type="evidence" value="ECO:0007669"/>
    <property type="project" value="TreeGrafter"/>
</dbReference>
<keyword evidence="4" id="KW-0732">Signal</keyword>